<evidence type="ECO:0000256" key="4">
    <source>
        <dbReference type="ARBA" id="ARBA00013047"/>
    </source>
</evidence>
<gene>
    <name evidence="15" type="primary">purM</name>
    <name evidence="18" type="ordered locus">Nther_0456</name>
</gene>
<organism evidence="18 19">
    <name type="scientific">Natranaerobius thermophilus (strain ATCC BAA-1301 / DSM 18059 / JW/NM-WN-LF)</name>
    <dbReference type="NCBI Taxonomy" id="457570"/>
    <lineage>
        <taxon>Bacteria</taxon>
        <taxon>Bacillati</taxon>
        <taxon>Bacillota</taxon>
        <taxon>Clostridia</taxon>
        <taxon>Natranaerobiales</taxon>
        <taxon>Natranaerobiaceae</taxon>
        <taxon>Natranaerobius</taxon>
    </lineage>
</organism>
<dbReference type="OrthoDB" id="9802507at2"/>
<evidence type="ECO:0000256" key="13">
    <source>
        <dbReference type="ARBA" id="ARBA00033093"/>
    </source>
</evidence>
<dbReference type="HAMAP" id="MF_00741">
    <property type="entry name" value="AIRS"/>
    <property type="match status" value="1"/>
</dbReference>
<dbReference type="GO" id="GO:0004641">
    <property type="term" value="F:phosphoribosylformylglycinamidine cyclo-ligase activity"/>
    <property type="evidence" value="ECO:0007669"/>
    <property type="project" value="UniProtKB-UniRule"/>
</dbReference>
<evidence type="ECO:0000256" key="11">
    <source>
        <dbReference type="ARBA" id="ARBA00031908"/>
    </source>
</evidence>
<evidence type="ECO:0000256" key="15">
    <source>
        <dbReference type="HAMAP-Rule" id="MF_00741"/>
    </source>
</evidence>
<dbReference type="STRING" id="457570.Nther_0456"/>
<evidence type="ECO:0000256" key="2">
    <source>
        <dbReference type="ARBA" id="ARBA00004686"/>
    </source>
</evidence>
<reference evidence="18 19" key="1">
    <citation type="submission" date="2008-04" db="EMBL/GenBank/DDBJ databases">
        <title>Complete sequence of chromosome of Natranaerobius thermophilus JW/NM-WN-LF.</title>
        <authorList>
            <consortium name="US DOE Joint Genome Institute"/>
            <person name="Copeland A."/>
            <person name="Lucas S."/>
            <person name="Lapidus A."/>
            <person name="Glavina del Rio T."/>
            <person name="Dalin E."/>
            <person name="Tice H."/>
            <person name="Bruce D."/>
            <person name="Goodwin L."/>
            <person name="Pitluck S."/>
            <person name="Chertkov O."/>
            <person name="Brettin T."/>
            <person name="Detter J.C."/>
            <person name="Han C."/>
            <person name="Kuske C.R."/>
            <person name="Schmutz J."/>
            <person name="Larimer F."/>
            <person name="Land M."/>
            <person name="Hauser L."/>
            <person name="Kyrpides N."/>
            <person name="Lykidis A."/>
            <person name="Mesbah N.M."/>
            <person name="Wiegel J."/>
        </authorList>
    </citation>
    <scope>NUCLEOTIDE SEQUENCE [LARGE SCALE GENOMIC DNA]</scope>
    <source>
        <strain evidence="19">ATCC BAA-1301 / DSM 18059 / JW/NM-WN-LF</strain>
    </source>
</reference>
<dbReference type="KEGG" id="nth:Nther_0456"/>
<evidence type="ECO:0000313" key="18">
    <source>
        <dbReference type="EMBL" id="ACB84052.1"/>
    </source>
</evidence>
<keyword evidence="10 15" id="KW-0067">ATP-binding</keyword>
<evidence type="ECO:0000313" key="19">
    <source>
        <dbReference type="Proteomes" id="UP000001683"/>
    </source>
</evidence>
<comment type="pathway">
    <text evidence="2 15">Purine metabolism; IMP biosynthesis via de novo pathway; 5-amino-1-(5-phospho-D-ribosyl)imidazole from N(2)-formyl-N(1)-(5-phospho-D-ribosyl)glycinamide: step 2/2.</text>
</comment>
<dbReference type="Gene3D" id="3.90.650.10">
    <property type="entry name" value="PurM-like C-terminal domain"/>
    <property type="match status" value="1"/>
</dbReference>
<feature type="domain" description="PurM-like N-terminal" evidence="16">
    <location>
        <begin position="57"/>
        <end position="161"/>
    </location>
</feature>
<evidence type="ECO:0000256" key="6">
    <source>
        <dbReference type="ARBA" id="ARBA00022490"/>
    </source>
</evidence>
<dbReference type="GO" id="GO:0005524">
    <property type="term" value="F:ATP binding"/>
    <property type="evidence" value="ECO:0007669"/>
    <property type="project" value="UniProtKB-KW"/>
</dbReference>
<evidence type="ECO:0000259" key="17">
    <source>
        <dbReference type="Pfam" id="PF02769"/>
    </source>
</evidence>
<dbReference type="UniPathway" id="UPA00074">
    <property type="reaction ID" value="UER00129"/>
</dbReference>
<dbReference type="InterPro" id="IPR036676">
    <property type="entry name" value="PurM-like_C_sf"/>
</dbReference>
<protein>
    <recommendedName>
        <fullName evidence="5 15">Phosphoribosylformylglycinamidine cyclo-ligase</fullName>
        <ecNumber evidence="4 15">6.3.3.1</ecNumber>
    </recommendedName>
    <alternativeName>
        <fullName evidence="12 15">AIR synthase</fullName>
    </alternativeName>
    <alternativeName>
        <fullName evidence="13 15">AIRS</fullName>
    </alternativeName>
    <alternativeName>
        <fullName evidence="11 15">Phosphoribosyl-aminoimidazole synthetase</fullName>
    </alternativeName>
</protein>
<dbReference type="PANTHER" id="PTHR10520">
    <property type="entry name" value="TRIFUNCTIONAL PURINE BIOSYNTHETIC PROTEIN ADENOSINE-3-RELATED"/>
    <property type="match status" value="1"/>
</dbReference>
<dbReference type="GO" id="GO:0006189">
    <property type="term" value="P:'de novo' IMP biosynthetic process"/>
    <property type="evidence" value="ECO:0007669"/>
    <property type="project" value="UniProtKB-UniRule"/>
</dbReference>
<dbReference type="InParanoid" id="B2A5V9"/>
<evidence type="ECO:0000256" key="9">
    <source>
        <dbReference type="ARBA" id="ARBA00022755"/>
    </source>
</evidence>
<dbReference type="EC" id="6.3.3.1" evidence="4 15"/>
<dbReference type="Proteomes" id="UP000001683">
    <property type="component" value="Chromosome"/>
</dbReference>
<dbReference type="GO" id="GO:0046084">
    <property type="term" value="P:adenine biosynthetic process"/>
    <property type="evidence" value="ECO:0007669"/>
    <property type="project" value="TreeGrafter"/>
</dbReference>
<keyword evidence="6 15" id="KW-0963">Cytoplasm</keyword>
<evidence type="ECO:0000256" key="1">
    <source>
        <dbReference type="ARBA" id="ARBA00004496"/>
    </source>
</evidence>
<keyword evidence="9 15" id="KW-0658">Purine biosynthesis</keyword>
<proteinExistence type="inferred from homology"/>
<dbReference type="SUPFAM" id="SSF55326">
    <property type="entry name" value="PurM N-terminal domain-like"/>
    <property type="match status" value="1"/>
</dbReference>
<name>B2A5V9_NATTJ</name>
<comment type="catalytic activity">
    <reaction evidence="14 15">
        <text>2-formamido-N(1)-(5-O-phospho-beta-D-ribosyl)acetamidine + ATP = 5-amino-1-(5-phospho-beta-D-ribosyl)imidazole + ADP + phosphate + H(+)</text>
        <dbReference type="Rhea" id="RHEA:23032"/>
        <dbReference type="ChEBI" id="CHEBI:15378"/>
        <dbReference type="ChEBI" id="CHEBI:30616"/>
        <dbReference type="ChEBI" id="CHEBI:43474"/>
        <dbReference type="ChEBI" id="CHEBI:137981"/>
        <dbReference type="ChEBI" id="CHEBI:147287"/>
        <dbReference type="ChEBI" id="CHEBI:456216"/>
        <dbReference type="EC" id="6.3.3.1"/>
    </reaction>
</comment>
<dbReference type="GO" id="GO:0004637">
    <property type="term" value="F:phosphoribosylamine-glycine ligase activity"/>
    <property type="evidence" value="ECO:0007669"/>
    <property type="project" value="TreeGrafter"/>
</dbReference>
<dbReference type="FunCoup" id="B2A5V9">
    <property type="interactions" value="414"/>
</dbReference>
<keyword evidence="19" id="KW-1185">Reference proteome</keyword>
<reference evidence="18 19" key="2">
    <citation type="journal article" date="2011" name="J. Bacteriol.">
        <title>Complete genome sequence of the anaerobic, halophilic alkalithermophile Natranaerobius thermophilus JW/NM-WN-LF.</title>
        <authorList>
            <person name="Zhao B."/>
            <person name="Mesbah N.M."/>
            <person name="Dalin E."/>
            <person name="Goodwin L."/>
            <person name="Nolan M."/>
            <person name="Pitluck S."/>
            <person name="Chertkov O."/>
            <person name="Brettin T.S."/>
            <person name="Han J."/>
            <person name="Larimer F.W."/>
            <person name="Land M.L."/>
            <person name="Hauser L."/>
            <person name="Kyrpides N."/>
            <person name="Wiegel J."/>
        </authorList>
    </citation>
    <scope>NUCLEOTIDE SEQUENCE [LARGE SCALE GENOMIC DNA]</scope>
    <source>
        <strain evidence="19">ATCC BAA-1301 / DSM 18059 / JW/NM-WN-LF</strain>
    </source>
</reference>
<dbReference type="CDD" id="cd02196">
    <property type="entry name" value="PurM"/>
    <property type="match status" value="1"/>
</dbReference>
<dbReference type="RefSeq" id="WP_012446939.1">
    <property type="nucleotide sequence ID" value="NC_010718.1"/>
</dbReference>
<dbReference type="GO" id="GO:0005829">
    <property type="term" value="C:cytosol"/>
    <property type="evidence" value="ECO:0007669"/>
    <property type="project" value="TreeGrafter"/>
</dbReference>
<evidence type="ECO:0000256" key="7">
    <source>
        <dbReference type="ARBA" id="ARBA00022598"/>
    </source>
</evidence>
<dbReference type="HOGENOM" id="CLU_047116_0_0_9"/>
<evidence type="ECO:0000256" key="8">
    <source>
        <dbReference type="ARBA" id="ARBA00022741"/>
    </source>
</evidence>
<keyword evidence="7 15" id="KW-0436">Ligase</keyword>
<dbReference type="EMBL" id="CP001034">
    <property type="protein sequence ID" value="ACB84052.1"/>
    <property type="molecule type" value="Genomic_DNA"/>
</dbReference>
<evidence type="ECO:0000256" key="3">
    <source>
        <dbReference type="ARBA" id="ARBA00010280"/>
    </source>
</evidence>
<dbReference type="eggNOG" id="COG0150">
    <property type="taxonomic scope" value="Bacteria"/>
</dbReference>
<sequence length="360" mass="38641">MTGNSYRKAGVDVDKGNKIAENIKELTSSEASGHVISGVGGFGALFQPKGEYNDPVYIAATDGVGTKLKLARLANKFDTIGIDLVAMCVNDVLAQGGQPLIFLDYLAMDSLEEDLIQDIIQGIVAGCHQSDCSLVGGETAEMPGFYQNGLFDLAGFCVGVVEKDNIVDGSSIKETDQVIGISSSGVHSNGLSLVRKTLIKEEGGQYELDETPSNLETNLGEELLKPTKIYVKPVLSLMEKFSVAGMAHITGGGLPDNLSRIVPDNLSFSLDLQKLQKMVLPVFSLIQTTGDIPDHDMWRTFNMGIGFTVVLPAEEAQQACEFLREQGEKAEIIGTVEQLSQQQGDGVQSGERVMFVNGDK</sequence>
<dbReference type="AlphaFoldDB" id="B2A5V9"/>
<dbReference type="Pfam" id="PF00586">
    <property type="entry name" value="AIRS"/>
    <property type="match status" value="1"/>
</dbReference>
<keyword evidence="8 15" id="KW-0547">Nucleotide-binding</keyword>
<accession>B2A5V9</accession>
<dbReference type="InterPro" id="IPR004733">
    <property type="entry name" value="PurM_cligase"/>
</dbReference>
<dbReference type="NCBIfam" id="TIGR00878">
    <property type="entry name" value="purM"/>
    <property type="match status" value="1"/>
</dbReference>
<dbReference type="FunFam" id="3.30.1330.10:FF:000001">
    <property type="entry name" value="Phosphoribosylformylglycinamidine cyclo-ligase"/>
    <property type="match status" value="1"/>
</dbReference>
<dbReference type="InterPro" id="IPR016188">
    <property type="entry name" value="PurM-like_N"/>
</dbReference>
<dbReference type="InterPro" id="IPR036921">
    <property type="entry name" value="PurM-like_N_sf"/>
</dbReference>
<dbReference type="FunFam" id="3.90.650.10:FF:000011">
    <property type="entry name" value="Phosphoribosylformylglycinamidine cyclo-ligase"/>
    <property type="match status" value="1"/>
</dbReference>
<evidence type="ECO:0000256" key="14">
    <source>
        <dbReference type="ARBA" id="ARBA00049057"/>
    </source>
</evidence>
<comment type="subcellular location">
    <subcellularLocation>
        <location evidence="1 15">Cytoplasm</location>
    </subcellularLocation>
</comment>
<dbReference type="SUPFAM" id="SSF56042">
    <property type="entry name" value="PurM C-terminal domain-like"/>
    <property type="match status" value="1"/>
</dbReference>
<dbReference type="Gene3D" id="3.30.1330.10">
    <property type="entry name" value="PurM-like, N-terminal domain"/>
    <property type="match status" value="1"/>
</dbReference>
<comment type="similarity">
    <text evidence="3 15">Belongs to the AIR synthase family.</text>
</comment>
<evidence type="ECO:0000256" key="12">
    <source>
        <dbReference type="ARBA" id="ARBA00032931"/>
    </source>
</evidence>
<dbReference type="PANTHER" id="PTHR10520:SF12">
    <property type="entry name" value="TRIFUNCTIONAL PURINE BIOSYNTHETIC PROTEIN ADENOSINE-3"/>
    <property type="match status" value="1"/>
</dbReference>
<evidence type="ECO:0000259" key="16">
    <source>
        <dbReference type="Pfam" id="PF00586"/>
    </source>
</evidence>
<feature type="domain" description="PurM-like C-terminal" evidence="17">
    <location>
        <begin position="176"/>
        <end position="338"/>
    </location>
</feature>
<evidence type="ECO:0000256" key="5">
    <source>
        <dbReference type="ARBA" id="ARBA00020367"/>
    </source>
</evidence>
<evidence type="ECO:0000256" key="10">
    <source>
        <dbReference type="ARBA" id="ARBA00022840"/>
    </source>
</evidence>
<dbReference type="InterPro" id="IPR010918">
    <property type="entry name" value="PurM-like_C_dom"/>
</dbReference>
<dbReference type="Pfam" id="PF02769">
    <property type="entry name" value="AIRS_C"/>
    <property type="match status" value="1"/>
</dbReference>